<organism evidence="1 3">
    <name type="scientific">Didymodactylos carnosus</name>
    <dbReference type="NCBI Taxonomy" id="1234261"/>
    <lineage>
        <taxon>Eukaryota</taxon>
        <taxon>Metazoa</taxon>
        <taxon>Spiralia</taxon>
        <taxon>Gnathifera</taxon>
        <taxon>Rotifera</taxon>
        <taxon>Eurotatoria</taxon>
        <taxon>Bdelloidea</taxon>
        <taxon>Philodinida</taxon>
        <taxon>Philodinidae</taxon>
        <taxon>Didymodactylos</taxon>
    </lineage>
</organism>
<comment type="caution">
    <text evidence="1">The sequence shown here is derived from an EMBL/GenBank/DDBJ whole genome shotgun (WGS) entry which is preliminary data.</text>
</comment>
<protein>
    <submittedName>
        <fullName evidence="1">Uncharacterized protein</fullName>
    </submittedName>
</protein>
<evidence type="ECO:0000313" key="2">
    <source>
        <dbReference type="EMBL" id="CAF4467235.1"/>
    </source>
</evidence>
<dbReference type="EMBL" id="CAJOBA010086851">
    <property type="protein sequence ID" value="CAF4467235.1"/>
    <property type="molecule type" value="Genomic_DNA"/>
</dbReference>
<dbReference type="Proteomes" id="UP000677228">
    <property type="component" value="Unassembled WGS sequence"/>
</dbReference>
<sequence length="59" mass="6584">QLKHLNAEQFKEWYDVARLINGNGCSSNSTVKEYLEQAEQTDNVTVTLSVCSACLIASY</sequence>
<name>A0A8S2G5J2_9BILA</name>
<feature type="non-terminal residue" evidence="1">
    <location>
        <position position="59"/>
    </location>
</feature>
<reference evidence="1" key="1">
    <citation type="submission" date="2021-02" db="EMBL/GenBank/DDBJ databases">
        <authorList>
            <person name="Nowell W R."/>
        </authorList>
    </citation>
    <scope>NUCLEOTIDE SEQUENCE</scope>
</reference>
<proteinExistence type="predicted"/>
<gene>
    <name evidence="1" type="ORF">OVA965_LOCUS44004</name>
    <name evidence="2" type="ORF">TMI583_LOCUS46524</name>
</gene>
<accession>A0A8S2G5J2</accession>
<dbReference type="AlphaFoldDB" id="A0A8S2G5J2"/>
<dbReference type="Proteomes" id="UP000682733">
    <property type="component" value="Unassembled WGS sequence"/>
</dbReference>
<evidence type="ECO:0000313" key="1">
    <source>
        <dbReference type="EMBL" id="CAF1636025.1"/>
    </source>
</evidence>
<dbReference type="EMBL" id="CAJNOK010060626">
    <property type="protein sequence ID" value="CAF1636025.1"/>
    <property type="molecule type" value="Genomic_DNA"/>
</dbReference>
<evidence type="ECO:0000313" key="3">
    <source>
        <dbReference type="Proteomes" id="UP000677228"/>
    </source>
</evidence>